<feature type="region of interest" description="Disordered" evidence="1">
    <location>
        <begin position="426"/>
        <end position="486"/>
    </location>
</feature>
<gene>
    <name evidence="2" type="ORF">CCMP2556_LOCUS48348</name>
</gene>
<dbReference type="Proteomes" id="UP001642484">
    <property type="component" value="Unassembled WGS sequence"/>
</dbReference>
<dbReference type="EMBL" id="CAXAMN010026417">
    <property type="protein sequence ID" value="CAK9102795.1"/>
    <property type="molecule type" value="Genomic_DNA"/>
</dbReference>
<comment type="caution">
    <text evidence="2">The sequence shown here is derived from an EMBL/GenBank/DDBJ whole genome shotgun (WGS) entry which is preliminary data.</text>
</comment>
<reference evidence="2 3" key="1">
    <citation type="submission" date="2024-02" db="EMBL/GenBank/DDBJ databases">
        <authorList>
            <person name="Chen Y."/>
            <person name="Shah S."/>
            <person name="Dougan E. K."/>
            <person name="Thang M."/>
            <person name="Chan C."/>
        </authorList>
    </citation>
    <scope>NUCLEOTIDE SEQUENCE [LARGE SCALE GENOMIC DNA]</scope>
</reference>
<evidence type="ECO:0000256" key="1">
    <source>
        <dbReference type="SAM" id="MobiDB-lite"/>
    </source>
</evidence>
<protein>
    <submittedName>
        <fullName evidence="2">Uncharacterized protein</fullName>
    </submittedName>
</protein>
<proteinExistence type="predicted"/>
<feature type="non-terminal residue" evidence="2">
    <location>
        <position position="1"/>
    </location>
</feature>
<feature type="compositionally biased region" description="Basic and acidic residues" evidence="1">
    <location>
        <begin position="439"/>
        <end position="457"/>
    </location>
</feature>
<evidence type="ECO:0000313" key="2">
    <source>
        <dbReference type="EMBL" id="CAK9102795.1"/>
    </source>
</evidence>
<organism evidence="2 3">
    <name type="scientific">Durusdinium trenchii</name>
    <dbReference type="NCBI Taxonomy" id="1381693"/>
    <lineage>
        <taxon>Eukaryota</taxon>
        <taxon>Sar</taxon>
        <taxon>Alveolata</taxon>
        <taxon>Dinophyceae</taxon>
        <taxon>Suessiales</taxon>
        <taxon>Symbiodiniaceae</taxon>
        <taxon>Durusdinium</taxon>
    </lineage>
</organism>
<keyword evidence="3" id="KW-1185">Reference proteome</keyword>
<feature type="region of interest" description="Disordered" evidence="1">
    <location>
        <begin position="578"/>
        <end position="613"/>
    </location>
</feature>
<evidence type="ECO:0000313" key="3">
    <source>
        <dbReference type="Proteomes" id="UP001642484"/>
    </source>
</evidence>
<name>A0ABP0RQ55_9DINO</name>
<accession>A0ABP0RQ55</accession>
<sequence length="859" mass="94006">VVFAIVSVTPHKKLSEAVLGDAILKFYEIENLIPTGVQRVALEPWCAKMAFASRKLVQRFRPLFFETPHNAKNDMLKKLKARLVDAGVAPDRDEKPNLKREASAEDVEAIQPKGFDWGALAAVVAKHKATEATGKQVAGANEGKAQEALRALRGNADSKAESENNGQMRPVFKAAQTEFINSLRSEKKIGYREACAQWMLSAQRASFLEGMPYAEMKKRRCCASHQRSVLFPLGNMALAFVAKGNKLASRMALVIWYAVSSAMRILLEQPQHSAAELHPRLDEVFQGLTIFKSGMWGGYYSSDPSQSTPKRHWLYSNDRMMLERIFNVAGRMTADQLAQLSGPALTTRKRNADGKLVWSGVKKTMSASQAYHEKFGWHLAQLKREMGEVHWEELQQENGGRAPTAKQLAQTCDISMDTAKEILAELKEIVPPPPKRARKVAEKKPESAESLAEKPVQEETQEPAGKPSSGTPAEAKSPMAVETPTPPSAVVAVDEETQLDAFEQHVEQLFTEPTAGQRMKQSIATLLRGQQMVRGKSTVEIDLASQDEETPMNEEEVPEAPTGEHVDPVRSGELLAPPTIPAASPAVPPPGPAVGERQPGDMGPPAELPSSSSHKKQWLLLERVAKGPRAASYPQLAKMFSGTTLEKRQALKRFLDAGEHLENAEASFTVTKTQEQEVNRNRALLTIRQMNEHNFSAAKIAACVARGGIPDEDAPGDEASMRFWCSISTSESSTDRSTMSAQVQAQVRPQDLIPTLTMAPDVSAPSVSLPDPVGMVRNQGGGVAKAKPKPKSAPLSQMALAGKTLDEKVSLARGEVRKELTALNALHLDSTDFEQMQSQRAEIEMHITTVKGDHARTGF</sequence>